<proteinExistence type="predicted"/>
<accession>A0A6M3JP96</accession>
<dbReference type="EMBL" id="MT141826">
    <property type="protein sequence ID" value="QJA70862.1"/>
    <property type="molecule type" value="Genomic_DNA"/>
</dbReference>
<dbReference type="AlphaFoldDB" id="A0A6M3JP96"/>
<sequence>MRKYFHKLAEEEFKELVKEGMTWGECAEEYPQPKWCNYPDAVQGALGCWSLMDFRIKGRSSCKCCIQYIPATPTHKGERSVD</sequence>
<reference evidence="1" key="1">
    <citation type="submission" date="2020-03" db="EMBL/GenBank/DDBJ databases">
        <title>The deep terrestrial virosphere.</title>
        <authorList>
            <person name="Holmfeldt K."/>
            <person name="Nilsson E."/>
            <person name="Simone D."/>
            <person name="Lopez-Fernandez M."/>
            <person name="Wu X."/>
            <person name="de Brujin I."/>
            <person name="Lundin D."/>
            <person name="Andersson A."/>
            <person name="Bertilsson S."/>
            <person name="Dopson M."/>
        </authorList>
    </citation>
    <scope>NUCLEOTIDE SEQUENCE</scope>
    <source>
        <strain evidence="1">MM415A03535</strain>
    </source>
</reference>
<name>A0A6M3JP96_9ZZZZ</name>
<evidence type="ECO:0000313" key="1">
    <source>
        <dbReference type="EMBL" id="QJA70862.1"/>
    </source>
</evidence>
<protein>
    <submittedName>
        <fullName evidence="1">Uncharacterized protein</fullName>
    </submittedName>
</protein>
<organism evidence="1">
    <name type="scientific">viral metagenome</name>
    <dbReference type="NCBI Taxonomy" id="1070528"/>
    <lineage>
        <taxon>unclassified sequences</taxon>
        <taxon>metagenomes</taxon>
        <taxon>organismal metagenomes</taxon>
    </lineage>
</organism>
<gene>
    <name evidence="1" type="ORF">MM415A03535_0013</name>
</gene>